<evidence type="ECO:0000313" key="2">
    <source>
        <dbReference type="Proteomes" id="UP000276133"/>
    </source>
</evidence>
<evidence type="ECO:0000313" key="1">
    <source>
        <dbReference type="EMBL" id="RNA35426.1"/>
    </source>
</evidence>
<name>A0A3M7SI24_BRAPC</name>
<dbReference type="Proteomes" id="UP000276133">
    <property type="component" value="Unassembled WGS sequence"/>
</dbReference>
<comment type="caution">
    <text evidence="1">The sequence shown here is derived from an EMBL/GenBank/DDBJ whole genome shotgun (WGS) entry which is preliminary data.</text>
</comment>
<proteinExistence type="predicted"/>
<accession>A0A3M7SI24</accession>
<gene>
    <name evidence="1" type="ORF">BpHYR1_037204</name>
</gene>
<sequence>MPPDMPAAKFLPVKPRMTATPPVMYSQPWSPQPSLTATAPLLRTQNLSAAWPRMYKVPLMAPYSTTLPTMIASTLLNSL</sequence>
<keyword evidence="2" id="KW-1185">Reference proteome</keyword>
<dbReference type="AlphaFoldDB" id="A0A3M7SI24"/>
<reference evidence="1 2" key="1">
    <citation type="journal article" date="2018" name="Sci. Rep.">
        <title>Genomic signatures of local adaptation to the degree of environmental predictability in rotifers.</title>
        <authorList>
            <person name="Franch-Gras L."/>
            <person name="Hahn C."/>
            <person name="Garcia-Roger E.M."/>
            <person name="Carmona M.J."/>
            <person name="Serra M."/>
            <person name="Gomez A."/>
        </authorList>
    </citation>
    <scope>NUCLEOTIDE SEQUENCE [LARGE SCALE GENOMIC DNA]</scope>
    <source>
        <strain evidence="1">HYR1</strain>
    </source>
</reference>
<dbReference type="EMBL" id="REGN01001326">
    <property type="protein sequence ID" value="RNA35426.1"/>
    <property type="molecule type" value="Genomic_DNA"/>
</dbReference>
<organism evidence="1 2">
    <name type="scientific">Brachionus plicatilis</name>
    <name type="common">Marine rotifer</name>
    <name type="synonym">Brachionus muelleri</name>
    <dbReference type="NCBI Taxonomy" id="10195"/>
    <lineage>
        <taxon>Eukaryota</taxon>
        <taxon>Metazoa</taxon>
        <taxon>Spiralia</taxon>
        <taxon>Gnathifera</taxon>
        <taxon>Rotifera</taxon>
        <taxon>Eurotatoria</taxon>
        <taxon>Monogononta</taxon>
        <taxon>Pseudotrocha</taxon>
        <taxon>Ploima</taxon>
        <taxon>Brachionidae</taxon>
        <taxon>Brachionus</taxon>
    </lineage>
</organism>
<protein>
    <submittedName>
        <fullName evidence="1">Uncharacterized protein</fullName>
    </submittedName>
</protein>